<evidence type="ECO:0000313" key="3">
    <source>
        <dbReference type="Proteomes" id="UP000800035"/>
    </source>
</evidence>
<feature type="region of interest" description="Disordered" evidence="1">
    <location>
        <begin position="63"/>
        <end position="229"/>
    </location>
</feature>
<keyword evidence="3" id="KW-1185">Reference proteome</keyword>
<feature type="compositionally biased region" description="Polar residues" evidence="1">
    <location>
        <begin position="174"/>
        <end position="183"/>
    </location>
</feature>
<protein>
    <submittedName>
        <fullName evidence="2">Uncharacterized protein</fullName>
    </submittedName>
</protein>
<sequence>MADMPEEAISQAAILANNPSFIPNIPDAQLGTLMTTMWNKHTSRKQQEMIVLQSLKLITTGEWAPSDAPPAAHNGPSHSSQVIVPPESPRGNKHRSIAPVPTPSKRTGYGMFDESPEQKRPKVNNPINPLDEDLVDEGTPIPASYGKPTRGSYIKKEPSATSDAEDEIDDGKSSHSNPDSAPQTLLPRKQKAPAAAPSAGPKWRIATTNPNPNSGIKPGGSASFTGPLAKNPLPHLQKLLWIPDKTKKSKRGYWQDASSLPPSTLRALETHFASSYLIPDRAPKYKSWYNRASQGNDGQRCINNIVYSAGTFKPKYSAEGGDTERCCDTCTNRKRICGRL</sequence>
<name>A0A6A5U567_9PLEO</name>
<proteinExistence type="predicted"/>
<gene>
    <name evidence="2" type="ORF">CC80DRAFT_311114</name>
</gene>
<dbReference type="EMBL" id="ML976984">
    <property type="protein sequence ID" value="KAF1959824.1"/>
    <property type="molecule type" value="Genomic_DNA"/>
</dbReference>
<dbReference type="OrthoDB" id="3681251at2759"/>
<dbReference type="Proteomes" id="UP000800035">
    <property type="component" value="Unassembled WGS sequence"/>
</dbReference>
<feature type="compositionally biased region" description="Low complexity" evidence="1">
    <location>
        <begin position="192"/>
        <end position="201"/>
    </location>
</feature>
<dbReference type="AlphaFoldDB" id="A0A6A5U567"/>
<organism evidence="2 3">
    <name type="scientific">Byssothecium circinans</name>
    <dbReference type="NCBI Taxonomy" id="147558"/>
    <lineage>
        <taxon>Eukaryota</taxon>
        <taxon>Fungi</taxon>
        <taxon>Dikarya</taxon>
        <taxon>Ascomycota</taxon>
        <taxon>Pezizomycotina</taxon>
        <taxon>Dothideomycetes</taxon>
        <taxon>Pleosporomycetidae</taxon>
        <taxon>Pleosporales</taxon>
        <taxon>Massarineae</taxon>
        <taxon>Massarinaceae</taxon>
        <taxon>Byssothecium</taxon>
    </lineage>
</organism>
<evidence type="ECO:0000256" key="1">
    <source>
        <dbReference type="SAM" id="MobiDB-lite"/>
    </source>
</evidence>
<evidence type="ECO:0000313" key="2">
    <source>
        <dbReference type="EMBL" id="KAF1959824.1"/>
    </source>
</evidence>
<reference evidence="2" key="1">
    <citation type="journal article" date="2020" name="Stud. Mycol.">
        <title>101 Dothideomycetes genomes: a test case for predicting lifestyles and emergence of pathogens.</title>
        <authorList>
            <person name="Haridas S."/>
            <person name="Albert R."/>
            <person name="Binder M."/>
            <person name="Bloem J."/>
            <person name="Labutti K."/>
            <person name="Salamov A."/>
            <person name="Andreopoulos B."/>
            <person name="Baker S."/>
            <person name="Barry K."/>
            <person name="Bills G."/>
            <person name="Bluhm B."/>
            <person name="Cannon C."/>
            <person name="Castanera R."/>
            <person name="Culley D."/>
            <person name="Daum C."/>
            <person name="Ezra D."/>
            <person name="Gonzalez J."/>
            <person name="Henrissat B."/>
            <person name="Kuo A."/>
            <person name="Liang C."/>
            <person name="Lipzen A."/>
            <person name="Lutzoni F."/>
            <person name="Magnuson J."/>
            <person name="Mondo S."/>
            <person name="Nolan M."/>
            <person name="Ohm R."/>
            <person name="Pangilinan J."/>
            <person name="Park H.-J."/>
            <person name="Ramirez L."/>
            <person name="Alfaro M."/>
            <person name="Sun H."/>
            <person name="Tritt A."/>
            <person name="Yoshinaga Y."/>
            <person name="Zwiers L.-H."/>
            <person name="Turgeon B."/>
            <person name="Goodwin S."/>
            <person name="Spatafora J."/>
            <person name="Crous P."/>
            <person name="Grigoriev I."/>
        </authorList>
    </citation>
    <scope>NUCLEOTIDE SEQUENCE</scope>
    <source>
        <strain evidence="2">CBS 675.92</strain>
    </source>
</reference>
<accession>A0A6A5U567</accession>